<gene>
    <name evidence="3" type="ORF">EDS130_LOCUS28988</name>
    <name evidence="2" type="ORF">XAT740_LOCUS26928</name>
</gene>
<proteinExistence type="predicted"/>
<protein>
    <submittedName>
        <fullName evidence="3">Uncharacterized protein</fullName>
    </submittedName>
</protein>
<organism evidence="3 5">
    <name type="scientific">Adineta ricciae</name>
    <name type="common">Rotifer</name>
    <dbReference type="NCBI Taxonomy" id="249248"/>
    <lineage>
        <taxon>Eukaryota</taxon>
        <taxon>Metazoa</taxon>
        <taxon>Spiralia</taxon>
        <taxon>Gnathifera</taxon>
        <taxon>Rotifera</taxon>
        <taxon>Eurotatoria</taxon>
        <taxon>Bdelloidea</taxon>
        <taxon>Adinetida</taxon>
        <taxon>Adinetidae</taxon>
        <taxon>Adineta</taxon>
    </lineage>
</organism>
<evidence type="ECO:0000256" key="1">
    <source>
        <dbReference type="SAM" id="SignalP"/>
    </source>
</evidence>
<dbReference type="AlphaFoldDB" id="A0A815BE33"/>
<keyword evidence="1" id="KW-0732">Signal</keyword>
<dbReference type="Proteomes" id="UP000663852">
    <property type="component" value="Unassembled WGS sequence"/>
</dbReference>
<reference evidence="3" key="1">
    <citation type="submission" date="2021-02" db="EMBL/GenBank/DDBJ databases">
        <authorList>
            <person name="Nowell W R."/>
        </authorList>
    </citation>
    <scope>NUCLEOTIDE SEQUENCE</scope>
</reference>
<dbReference type="Proteomes" id="UP000663828">
    <property type="component" value="Unassembled WGS sequence"/>
</dbReference>
<dbReference type="EMBL" id="CAJNOJ010000192">
    <property type="protein sequence ID" value="CAF1270143.1"/>
    <property type="molecule type" value="Genomic_DNA"/>
</dbReference>
<evidence type="ECO:0000313" key="5">
    <source>
        <dbReference type="Proteomes" id="UP000663852"/>
    </source>
</evidence>
<evidence type="ECO:0000313" key="4">
    <source>
        <dbReference type="Proteomes" id="UP000663828"/>
    </source>
</evidence>
<feature type="signal peptide" evidence="1">
    <location>
        <begin position="1"/>
        <end position="19"/>
    </location>
</feature>
<sequence>MQLFILFFFLTIQFPGNNPLQCMHYYGILTIPSVNTLDLPKVKEQINQSVTIKNKTSCYAHVALFSDSQTLVLIFDEVDLFTFTVNVDVAVMTIINLLRNENETLFNNMIGFLCDKEDQCNRLFIFDYLEWLFSTRFEGAAAAVRPLLLPQNSQTGVCYIDENGNSRQCSSRVCSFAIQYNQAERGCFETYTRTMVLGIGMKMTLRKTEQQDLTFTQSFDHLAYICSGNLCNSKTNDEQIKQIVKDYYNVSSLEIMLKEKFNREYLPDVSSTTSTTVKTTSILSTDQMTTSSQGQISSSSKFPLIYVAFLLLIEKFF</sequence>
<comment type="caution">
    <text evidence="3">The sequence shown here is derived from an EMBL/GenBank/DDBJ whole genome shotgun (WGS) entry which is preliminary data.</text>
</comment>
<accession>A0A815BE33</accession>
<dbReference type="OrthoDB" id="10517312at2759"/>
<evidence type="ECO:0000313" key="2">
    <source>
        <dbReference type="EMBL" id="CAF1263927.1"/>
    </source>
</evidence>
<keyword evidence="4" id="KW-1185">Reference proteome</keyword>
<feature type="chain" id="PRO_5035604435" evidence="1">
    <location>
        <begin position="20"/>
        <end position="317"/>
    </location>
</feature>
<evidence type="ECO:0000313" key="3">
    <source>
        <dbReference type="EMBL" id="CAF1270143.1"/>
    </source>
</evidence>
<dbReference type="EMBL" id="CAJNOR010002217">
    <property type="protein sequence ID" value="CAF1263927.1"/>
    <property type="molecule type" value="Genomic_DNA"/>
</dbReference>
<name>A0A815BE33_ADIRI</name>